<evidence type="ECO:0000256" key="1">
    <source>
        <dbReference type="ARBA" id="ARBA00004123"/>
    </source>
</evidence>
<evidence type="ECO:0000259" key="6">
    <source>
        <dbReference type="Pfam" id="PF24105"/>
    </source>
</evidence>
<protein>
    <recommendedName>
        <fullName evidence="6">CAF1B/HIR1 beta-propeller domain-containing protein</fullName>
    </recommendedName>
</protein>
<feature type="repeat" description="WD" evidence="5">
    <location>
        <begin position="273"/>
        <end position="314"/>
    </location>
</feature>
<dbReference type="PANTHER" id="PTHR45333">
    <property type="entry name" value="MEMBRANE PROTEIN-RELATED"/>
    <property type="match status" value="1"/>
</dbReference>
<dbReference type="Proteomes" id="UP000683925">
    <property type="component" value="Unassembled WGS sequence"/>
</dbReference>
<evidence type="ECO:0000256" key="4">
    <source>
        <dbReference type="ARBA" id="ARBA00023242"/>
    </source>
</evidence>
<accession>A0A8S1XR27</accession>
<dbReference type="InterPro" id="IPR019775">
    <property type="entry name" value="WD40_repeat_CS"/>
</dbReference>
<comment type="subcellular location">
    <subcellularLocation>
        <location evidence="1">Nucleus</location>
    </subcellularLocation>
</comment>
<comment type="caution">
    <text evidence="7">The sequence shown here is derived from an EMBL/GenBank/DDBJ whole genome shotgun (WGS) entry which is preliminary data.</text>
</comment>
<keyword evidence="3" id="KW-0677">Repeat</keyword>
<dbReference type="PROSITE" id="PS50294">
    <property type="entry name" value="WD_REPEATS_REGION"/>
    <property type="match status" value="4"/>
</dbReference>
<feature type="domain" description="CAF1B/HIR1 beta-propeller" evidence="6">
    <location>
        <begin position="216"/>
        <end position="355"/>
    </location>
</feature>
<dbReference type="PANTHER" id="PTHR45333:SF1">
    <property type="entry name" value="CHROMOSOME UNDETERMINED SCAFFOLD_625, WHOLE GENOME SHOTGUN SEQUENCE"/>
    <property type="match status" value="1"/>
</dbReference>
<sequence>MNCTHHNGNQVSMICLAPHKCYYQRRLCAVCFYEHEVKKKQTAPIEIFQGMVLQKLKELKVNDSSELTTQRMNFKEMVTSTQKKIKQIWDELAESIKQIYEVVEIEDKFYLNFINGNVNPIELSYTDLDKLVQIIIGKTLDVTDNQKKSYLEQLELTKKYWQETQALYQKFNTELMDVLQFIKKKVTNQQENIQLLKEIKQVYNGKCKWKNMKHELNKLDGHSSCVNSVCFSPDGTTLASGSGNSPFIYNSKKSLDNSIRLWNVKTGQQKAMLDGHSDSVLSVCFSPDGTTLASGSEDKSICLWDVKTGQQNAKLDGHSDYVRSVCFSPDGTKLASGSDDNSIRLWDVKTGQQKAKLDGHSNDVNTVCFSPDGTTLASGSGNVNSLIQGDNSIRLWDVKTGQQNAKLEGHSSYVRSVCFSPDGTKLASGSDDNSIRLWDVKTGQLTAKLDGHSSQVYSVCFSPDGTTLASGSGNVNSLIQGDNSIRLWDVKTGEQKAQLDGHSESIWSVCFSPDSTTLASGSYDSIRLWDVETGQQILLSHNRHIEISAQSKLPIFPNNILSGSANSNITILQISQNPTLEAQGALILKGEFINYQGIDLRSQFKSKGSCFLESQIDQN</sequence>
<feature type="repeat" description="WD" evidence="5">
    <location>
        <begin position="449"/>
        <end position="498"/>
    </location>
</feature>
<gene>
    <name evidence="7" type="ORF">POCTA_138.1.T1310001</name>
</gene>
<keyword evidence="8" id="KW-1185">Reference proteome</keyword>
<dbReference type="OrthoDB" id="538223at2759"/>
<organism evidence="7 8">
    <name type="scientific">Paramecium octaurelia</name>
    <dbReference type="NCBI Taxonomy" id="43137"/>
    <lineage>
        <taxon>Eukaryota</taxon>
        <taxon>Sar</taxon>
        <taxon>Alveolata</taxon>
        <taxon>Ciliophora</taxon>
        <taxon>Intramacronucleata</taxon>
        <taxon>Oligohymenophorea</taxon>
        <taxon>Peniculida</taxon>
        <taxon>Parameciidae</taxon>
        <taxon>Paramecium</taxon>
    </lineage>
</organism>
<keyword evidence="4" id="KW-0539">Nucleus</keyword>
<feature type="repeat" description="WD" evidence="5">
    <location>
        <begin position="219"/>
        <end position="245"/>
    </location>
</feature>
<dbReference type="PROSITE" id="PS50082">
    <property type="entry name" value="WD_REPEATS_2"/>
    <property type="match status" value="7"/>
</dbReference>
<dbReference type="SMART" id="SM00320">
    <property type="entry name" value="WD40"/>
    <property type="match status" value="7"/>
</dbReference>
<proteinExistence type="predicted"/>
<dbReference type="CDD" id="cd00200">
    <property type="entry name" value="WD40"/>
    <property type="match status" value="1"/>
</dbReference>
<evidence type="ECO:0000313" key="8">
    <source>
        <dbReference type="Proteomes" id="UP000683925"/>
    </source>
</evidence>
<feature type="repeat" description="WD" evidence="5">
    <location>
        <begin position="315"/>
        <end position="356"/>
    </location>
</feature>
<evidence type="ECO:0000313" key="7">
    <source>
        <dbReference type="EMBL" id="CAD8203771.1"/>
    </source>
</evidence>
<dbReference type="Pfam" id="PF00400">
    <property type="entry name" value="WD40"/>
    <property type="match status" value="3"/>
</dbReference>
<dbReference type="EMBL" id="CAJJDP010000131">
    <property type="protein sequence ID" value="CAD8203771.1"/>
    <property type="molecule type" value="Genomic_DNA"/>
</dbReference>
<dbReference type="OMA" id="EMLTHIM"/>
<name>A0A8S1XR27_PAROT</name>
<feature type="repeat" description="WD" evidence="5">
    <location>
        <begin position="499"/>
        <end position="539"/>
    </location>
</feature>
<evidence type="ECO:0000256" key="5">
    <source>
        <dbReference type="PROSITE-ProRule" id="PRU00221"/>
    </source>
</evidence>
<evidence type="ECO:0000256" key="3">
    <source>
        <dbReference type="ARBA" id="ARBA00022737"/>
    </source>
</evidence>
<dbReference type="InterPro" id="IPR055410">
    <property type="entry name" value="Beta-prop_CAF1B_HIR1"/>
</dbReference>
<evidence type="ECO:0000256" key="2">
    <source>
        <dbReference type="ARBA" id="ARBA00022574"/>
    </source>
</evidence>
<dbReference type="Pfam" id="PF24105">
    <property type="entry name" value="Beta-prop_CAF1B_HIR1"/>
    <property type="match status" value="1"/>
</dbReference>
<reference evidence="7" key="1">
    <citation type="submission" date="2021-01" db="EMBL/GenBank/DDBJ databases">
        <authorList>
            <consortium name="Genoscope - CEA"/>
            <person name="William W."/>
        </authorList>
    </citation>
    <scope>NUCLEOTIDE SEQUENCE</scope>
</reference>
<dbReference type="GO" id="GO:0005634">
    <property type="term" value="C:nucleus"/>
    <property type="evidence" value="ECO:0007669"/>
    <property type="project" value="UniProtKB-SubCell"/>
</dbReference>
<dbReference type="InterPro" id="IPR001680">
    <property type="entry name" value="WD40_rpt"/>
</dbReference>
<feature type="repeat" description="WD" evidence="5">
    <location>
        <begin position="357"/>
        <end position="406"/>
    </location>
</feature>
<keyword evidence="2 5" id="KW-0853">WD repeat</keyword>
<feature type="repeat" description="WD" evidence="5">
    <location>
        <begin position="407"/>
        <end position="448"/>
    </location>
</feature>
<dbReference type="PROSITE" id="PS00678">
    <property type="entry name" value="WD_REPEATS_1"/>
    <property type="match status" value="3"/>
</dbReference>
<dbReference type="AlphaFoldDB" id="A0A8S1XR27"/>